<dbReference type="CDD" id="cd06850">
    <property type="entry name" value="biotinyl_domain"/>
    <property type="match status" value="1"/>
</dbReference>
<sequence length="152" mass="16893">MSKLDFNDIERLMNDFKQSEMRELEITTEGFHIHLSKNETPFPFKEQTVDQPAVSVATNDTASDQVPADDKTAAESIKSPMVGSVFLQPKPGADPYVTVGSKVHKGDVVCIIEAMKMMTEIKSDRDGVITEILVENEDLVEFDQPLFKVAGM</sequence>
<evidence type="ECO:0000256" key="6">
    <source>
        <dbReference type="ARBA" id="ARBA00023160"/>
    </source>
</evidence>
<dbReference type="Proteomes" id="UP000051324">
    <property type="component" value="Unassembled WGS sequence"/>
</dbReference>
<evidence type="ECO:0000256" key="3">
    <source>
        <dbReference type="ARBA" id="ARBA00022516"/>
    </source>
</evidence>
<dbReference type="NCBIfam" id="TIGR00531">
    <property type="entry name" value="BCCP"/>
    <property type="match status" value="1"/>
</dbReference>
<dbReference type="PANTHER" id="PTHR45266">
    <property type="entry name" value="OXALOACETATE DECARBOXYLASE ALPHA CHAIN"/>
    <property type="match status" value="1"/>
</dbReference>
<accession>A0A0R1TSA4</accession>
<dbReference type="InterPro" id="IPR001249">
    <property type="entry name" value="AcCoA_biotinCC"/>
</dbReference>
<evidence type="ECO:0000256" key="9">
    <source>
        <dbReference type="SAM" id="MobiDB-lite"/>
    </source>
</evidence>
<comment type="pathway">
    <text evidence="1 8">Lipid metabolism; fatty acid biosynthesis.</text>
</comment>
<keyword evidence="3 8" id="KW-0444">Lipid biosynthesis</keyword>
<name>A0A0R1TSA4_9LACO</name>
<evidence type="ECO:0000256" key="2">
    <source>
        <dbReference type="ARBA" id="ARBA00017562"/>
    </source>
</evidence>
<keyword evidence="4 8" id="KW-0276">Fatty acid metabolism</keyword>
<protein>
    <recommendedName>
        <fullName evidence="2 8">Biotin carboxyl carrier protein of acetyl-CoA carboxylase</fullName>
    </recommendedName>
</protein>
<evidence type="ECO:0000313" key="11">
    <source>
        <dbReference type="EMBL" id="KRL84253.1"/>
    </source>
</evidence>
<feature type="region of interest" description="Disordered" evidence="9">
    <location>
        <begin position="49"/>
        <end position="73"/>
    </location>
</feature>
<keyword evidence="5 8" id="KW-0443">Lipid metabolism</keyword>
<dbReference type="SUPFAM" id="SSF51230">
    <property type="entry name" value="Single hybrid motif"/>
    <property type="match status" value="1"/>
</dbReference>
<dbReference type="FunFam" id="2.40.50.100:FF:000003">
    <property type="entry name" value="Acetyl-CoA carboxylase biotin carboxyl carrier protein"/>
    <property type="match status" value="1"/>
</dbReference>
<evidence type="ECO:0000313" key="12">
    <source>
        <dbReference type="Proteomes" id="UP000051324"/>
    </source>
</evidence>
<dbReference type="AlphaFoldDB" id="A0A0R1TSA4"/>
<dbReference type="Gene3D" id="2.40.50.100">
    <property type="match status" value="1"/>
</dbReference>
<dbReference type="PRINTS" id="PR01071">
    <property type="entry name" value="ACOABIOTINCC"/>
</dbReference>
<evidence type="ECO:0000256" key="7">
    <source>
        <dbReference type="ARBA" id="ARBA00023267"/>
    </source>
</evidence>
<gene>
    <name evidence="11" type="ORF">FC32_GL001537</name>
</gene>
<dbReference type="InterPro" id="IPR001882">
    <property type="entry name" value="Biotin_BS"/>
</dbReference>
<dbReference type="PROSITE" id="PS00188">
    <property type="entry name" value="BIOTIN"/>
    <property type="match status" value="1"/>
</dbReference>
<dbReference type="GO" id="GO:0009317">
    <property type="term" value="C:acetyl-CoA carboxylase complex"/>
    <property type="evidence" value="ECO:0007669"/>
    <property type="project" value="InterPro"/>
</dbReference>
<evidence type="ECO:0000256" key="8">
    <source>
        <dbReference type="RuleBase" id="RU364072"/>
    </source>
</evidence>
<dbReference type="GO" id="GO:0006633">
    <property type="term" value="P:fatty acid biosynthetic process"/>
    <property type="evidence" value="ECO:0007669"/>
    <property type="project" value="UniProtKB-UniPathway"/>
</dbReference>
<keyword evidence="12" id="KW-1185">Reference proteome</keyword>
<dbReference type="InterPro" id="IPR000089">
    <property type="entry name" value="Biotin_lipoyl"/>
</dbReference>
<evidence type="ECO:0000256" key="5">
    <source>
        <dbReference type="ARBA" id="ARBA00023098"/>
    </source>
</evidence>
<comment type="function">
    <text evidence="8">This protein is a component of the acetyl coenzyme A carboxylase complex; first, biotin carboxylase catalyzes the carboxylation of the carrier protein and then the transcarboxylase transfers the carboxyl group to form malonyl-CoA.</text>
</comment>
<dbReference type="eggNOG" id="COG0511">
    <property type="taxonomic scope" value="Bacteria"/>
</dbReference>
<dbReference type="UniPathway" id="UPA00094"/>
<proteinExistence type="predicted"/>
<comment type="caution">
    <text evidence="11">The sequence shown here is derived from an EMBL/GenBank/DDBJ whole genome shotgun (WGS) entry which is preliminary data.</text>
</comment>
<dbReference type="PROSITE" id="PS50968">
    <property type="entry name" value="BIOTINYL_LIPOYL"/>
    <property type="match status" value="1"/>
</dbReference>
<dbReference type="PANTHER" id="PTHR45266:SF3">
    <property type="entry name" value="OXALOACETATE DECARBOXYLASE ALPHA CHAIN"/>
    <property type="match status" value="1"/>
</dbReference>
<dbReference type="EMBL" id="AZFT01000053">
    <property type="protein sequence ID" value="KRL84253.1"/>
    <property type="molecule type" value="Genomic_DNA"/>
</dbReference>
<evidence type="ECO:0000256" key="1">
    <source>
        <dbReference type="ARBA" id="ARBA00005194"/>
    </source>
</evidence>
<feature type="domain" description="Lipoyl-binding" evidence="10">
    <location>
        <begin position="74"/>
        <end position="150"/>
    </location>
</feature>
<keyword evidence="6 8" id="KW-0275">Fatty acid biosynthesis</keyword>
<dbReference type="Pfam" id="PF00364">
    <property type="entry name" value="Biotin_lipoyl"/>
    <property type="match status" value="1"/>
</dbReference>
<dbReference type="InterPro" id="IPR011053">
    <property type="entry name" value="Single_hybrid_motif"/>
</dbReference>
<organism evidence="11 12">
    <name type="scientific">Ligilactobacillus apodemi DSM 16634 = JCM 16172</name>
    <dbReference type="NCBI Taxonomy" id="1423724"/>
    <lineage>
        <taxon>Bacteria</taxon>
        <taxon>Bacillati</taxon>
        <taxon>Bacillota</taxon>
        <taxon>Bacilli</taxon>
        <taxon>Lactobacillales</taxon>
        <taxon>Lactobacillaceae</taxon>
        <taxon>Ligilactobacillus</taxon>
    </lineage>
</organism>
<keyword evidence="7 8" id="KW-0092">Biotin</keyword>
<dbReference type="PATRIC" id="fig|1423724.4.peg.1604"/>
<evidence type="ECO:0000256" key="4">
    <source>
        <dbReference type="ARBA" id="ARBA00022832"/>
    </source>
</evidence>
<evidence type="ECO:0000259" key="10">
    <source>
        <dbReference type="PROSITE" id="PS50968"/>
    </source>
</evidence>
<reference evidence="11 12" key="1">
    <citation type="journal article" date="2015" name="Genome Announc.">
        <title>Expanding the biotechnology potential of lactobacilli through comparative genomics of 213 strains and associated genera.</title>
        <authorList>
            <person name="Sun Z."/>
            <person name="Harris H.M."/>
            <person name="McCann A."/>
            <person name="Guo C."/>
            <person name="Argimon S."/>
            <person name="Zhang W."/>
            <person name="Yang X."/>
            <person name="Jeffery I.B."/>
            <person name="Cooney J.C."/>
            <person name="Kagawa T.F."/>
            <person name="Liu W."/>
            <person name="Song Y."/>
            <person name="Salvetti E."/>
            <person name="Wrobel A."/>
            <person name="Rasinkangas P."/>
            <person name="Parkhill J."/>
            <person name="Rea M.C."/>
            <person name="O'Sullivan O."/>
            <person name="Ritari J."/>
            <person name="Douillard F.P."/>
            <person name="Paul Ross R."/>
            <person name="Yang R."/>
            <person name="Briner A.E."/>
            <person name="Felis G.E."/>
            <person name="de Vos W.M."/>
            <person name="Barrangou R."/>
            <person name="Klaenhammer T.R."/>
            <person name="Caufield P.W."/>
            <person name="Cui Y."/>
            <person name="Zhang H."/>
            <person name="O'Toole P.W."/>
        </authorList>
    </citation>
    <scope>NUCLEOTIDE SEQUENCE [LARGE SCALE GENOMIC DNA]</scope>
    <source>
        <strain evidence="11 12">DSM 16634</strain>
    </source>
</reference>
<dbReference type="InterPro" id="IPR050709">
    <property type="entry name" value="Biotin_Carboxyl_Carrier/Decarb"/>
</dbReference>
<dbReference type="STRING" id="1423724.FC32_GL001537"/>
<dbReference type="GO" id="GO:0003989">
    <property type="term" value="F:acetyl-CoA carboxylase activity"/>
    <property type="evidence" value="ECO:0007669"/>
    <property type="project" value="InterPro"/>
</dbReference>